<evidence type="ECO:0000313" key="3">
    <source>
        <dbReference type="Proteomes" id="UP000231857"/>
    </source>
</evidence>
<proteinExistence type="predicted"/>
<dbReference type="InterPro" id="IPR028973">
    <property type="entry name" value="PhnB-like"/>
</dbReference>
<reference evidence="2 3" key="1">
    <citation type="submission" date="2017-07" db="EMBL/GenBank/DDBJ databases">
        <title>Leptospira spp. isolated from tropical soils.</title>
        <authorList>
            <person name="Thibeaux R."/>
            <person name="Iraola G."/>
            <person name="Ferres I."/>
            <person name="Bierque E."/>
            <person name="Girault D."/>
            <person name="Soupe-Gilbert M.-E."/>
            <person name="Picardeau M."/>
            <person name="Goarant C."/>
        </authorList>
    </citation>
    <scope>NUCLEOTIDE SEQUENCE [LARGE SCALE GENOMIC DNA]</scope>
    <source>
        <strain evidence="2 3">ATI7-C-A2</strain>
    </source>
</reference>
<dbReference type="CDD" id="cd06588">
    <property type="entry name" value="PhnB_like"/>
    <property type="match status" value="1"/>
</dbReference>
<dbReference type="RefSeq" id="WP_100723677.1">
    <property type="nucleotide sequence ID" value="NZ_NPEG01000005.1"/>
</dbReference>
<protein>
    <recommendedName>
        <fullName evidence="1">PhnB-like domain-containing protein</fullName>
    </recommendedName>
</protein>
<evidence type="ECO:0000259" key="1">
    <source>
        <dbReference type="Pfam" id="PF06983"/>
    </source>
</evidence>
<dbReference type="PIRSF" id="PIRSF021700">
    <property type="entry name" value="3_dmu_93_MTrfase"/>
    <property type="match status" value="1"/>
</dbReference>
<comment type="caution">
    <text evidence="2">The sequence shown here is derived from an EMBL/GenBank/DDBJ whole genome shotgun (WGS) entry which is preliminary data.</text>
</comment>
<name>A0ABX4PQN9_9LEPT</name>
<feature type="domain" description="PhnB-like" evidence="1">
    <location>
        <begin position="2"/>
        <end position="120"/>
    </location>
</feature>
<dbReference type="PANTHER" id="PTHR33990">
    <property type="entry name" value="PROTEIN YJDN-RELATED"/>
    <property type="match status" value="1"/>
</dbReference>
<keyword evidence="3" id="KW-1185">Reference proteome</keyword>
<dbReference type="Pfam" id="PF06983">
    <property type="entry name" value="3-dmu-9_3-mt"/>
    <property type="match status" value="1"/>
</dbReference>
<dbReference type="InterPro" id="IPR009725">
    <property type="entry name" value="3_dmu_93_MTrfase"/>
</dbReference>
<organism evidence="2 3">
    <name type="scientific">Leptospira haakeii</name>
    <dbReference type="NCBI Taxonomy" id="2023198"/>
    <lineage>
        <taxon>Bacteria</taxon>
        <taxon>Pseudomonadati</taxon>
        <taxon>Spirochaetota</taxon>
        <taxon>Spirochaetia</taxon>
        <taxon>Leptospirales</taxon>
        <taxon>Leptospiraceae</taxon>
        <taxon>Leptospira</taxon>
    </lineage>
</organism>
<dbReference type="EMBL" id="NPEI01000004">
    <property type="protein sequence ID" value="PKA16399.1"/>
    <property type="molecule type" value="Genomic_DNA"/>
</dbReference>
<dbReference type="InterPro" id="IPR029068">
    <property type="entry name" value="Glyas_Bleomycin-R_OHBP_Dase"/>
</dbReference>
<evidence type="ECO:0000313" key="2">
    <source>
        <dbReference type="EMBL" id="PKA16399.1"/>
    </source>
</evidence>
<dbReference type="Proteomes" id="UP000231857">
    <property type="component" value="Unassembled WGS sequence"/>
</dbReference>
<accession>A0ABX4PQN9</accession>
<sequence length="161" mass="17997">MQKIVTFLWFNDQAKEAVDLYVSLFQNAKITNTSYLTESVAKAAGKKPRDLSAIDFELNGQNFTALNGGPMFTFTEAISIAVNCKTQEEIDKLWEALSKGGEEIACGWLKDKYGVTWQIMPESLDIMMRDPDTVKADRVGAAMLKMGKLNIIELEKAYKGE</sequence>
<dbReference type="SUPFAM" id="SSF54593">
    <property type="entry name" value="Glyoxalase/Bleomycin resistance protein/Dihydroxybiphenyl dioxygenase"/>
    <property type="match status" value="1"/>
</dbReference>
<dbReference type="Gene3D" id="3.10.180.10">
    <property type="entry name" value="2,3-Dihydroxybiphenyl 1,2-Dioxygenase, domain 1"/>
    <property type="match status" value="1"/>
</dbReference>
<gene>
    <name evidence="2" type="ORF">CH363_09790</name>
</gene>